<organism evidence="5 6">
    <name type="scientific">Tribolium castaneum</name>
    <name type="common">Red flour beetle</name>
    <dbReference type="NCBI Taxonomy" id="7070"/>
    <lineage>
        <taxon>Eukaryota</taxon>
        <taxon>Metazoa</taxon>
        <taxon>Ecdysozoa</taxon>
        <taxon>Arthropoda</taxon>
        <taxon>Hexapoda</taxon>
        <taxon>Insecta</taxon>
        <taxon>Pterygota</taxon>
        <taxon>Neoptera</taxon>
        <taxon>Endopterygota</taxon>
        <taxon>Coleoptera</taxon>
        <taxon>Polyphaga</taxon>
        <taxon>Cucujiformia</taxon>
        <taxon>Tenebrionidae</taxon>
        <taxon>Tenebrionidae incertae sedis</taxon>
        <taxon>Tribolium</taxon>
    </lineage>
</organism>
<dbReference type="SMR" id="D6W7D5"/>
<dbReference type="Pfam" id="PF13855">
    <property type="entry name" value="LRR_8"/>
    <property type="match status" value="2"/>
</dbReference>
<dbReference type="PANTHER" id="PTHR24373">
    <property type="entry name" value="SLIT RELATED LEUCINE-RICH REPEAT NEURONAL PROTEIN"/>
    <property type="match status" value="1"/>
</dbReference>
<dbReference type="OMA" id="YNHLYVC"/>
<dbReference type="PANTHER" id="PTHR24373:SF378">
    <property type="entry name" value="FI03225P-RELATED"/>
    <property type="match status" value="1"/>
</dbReference>
<dbReference type="AlphaFoldDB" id="D6W7D5"/>
<evidence type="ECO:0000313" key="5">
    <source>
        <dbReference type="EMBL" id="EFA11128.2"/>
    </source>
</evidence>
<dbReference type="PROSITE" id="PS51257">
    <property type="entry name" value="PROKAR_LIPOPROTEIN"/>
    <property type="match status" value="1"/>
</dbReference>
<dbReference type="InterPro" id="IPR003591">
    <property type="entry name" value="Leu-rich_rpt_typical-subtyp"/>
</dbReference>
<dbReference type="Gene3D" id="3.80.10.10">
    <property type="entry name" value="Ribonuclease Inhibitor"/>
    <property type="match status" value="2"/>
</dbReference>
<evidence type="ECO:0000256" key="3">
    <source>
        <dbReference type="ARBA" id="ARBA00022737"/>
    </source>
</evidence>
<evidence type="ECO:0000256" key="2">
    <source>
        <dbReference type="ARBA" id="ARBA00022729"/>
    </source>
</evidence>
<dbReference type="STRING" id="7070.D6W7D5"/>
<dbReference type="SMART" id="SM00369">
    <property type="entry name" value="LRR_TYP"/>
    <property type="match status" value="8"/>
</dbReference>
<keyword evidence="2 4" id="KW-0732">Signal</keyword>
<protein>
    <submittedName>
        <fullName evidence="5">Chaoptin-like Protein</fullName>
    </submittedName>
</protein>
<keyword evidence="6" id="KW-1185">Reference proteome</keyword>
<evidence type="ECO:0000256" key="4">
    <source>
        <dbReference type="SAM" id="SignalP"/>
    </source>
</evidence>
<name>D6W7D5_TRICA</name>
<accession>D6W7D5</accession>
<dbReference type="EMBL" id="KQ971307">
    <property type="protein sequence ID" value="EFA11128.2"/>
    <property type="molecule type" value="Genomic_DNA"/>
</dbReference>
<dbReference type="SUPFAM" id="SSF52058">
    <property type="entry name" value="L domain-like"/>
    <property type="match status" value="1"/>
</dbReference>
<dbReference type="HOGENOM" id="CLU_974294_0_0_1"/>
<gene>
    <name evidence="5" type="primary">AUGUSTUS-3.0.2_04729</name>
    <name evidence="5" type="ORF">TcasGA2_TC004729</name>
</gene>
<dbReference type="KEGG" id="tca:103314975"/>
<sequence>MLLMKTVILFLACIALSSCQDVEINNKCSYSMNKSIFGCQDLSDSVKNIDGFITPQTRMLMIRNSNVRFAPYHHNLTNYQHLINYNIIDNNQVQIDEFAFYGMTNLNYLRITGNYLPVLKNDTFVGLDNLVFLLLPKNNISSCEPKSFVGLQSVTQINLAENKIQTIQSNLFSNLNELNHLFLDHNQIKKIEMHAFADIPNLEVIDLSFNKLEIVNTDVFNAVHKLNTLLLHFNNIKTLAGIFHLNNLKFLRLDNNNLDEIEGNTFANLENIYTIDLSHNNLSTITSQPFVHLKSLKHLHLGGNNANASFFERLKETVSVVT</sequence>
<feature type="signal peptide" evidence="4">
    <location>
        <begin position="1"/>
        <end position="19"/>
    </location>
</feature>
<reference evidence="5 6" key="1">
    <citation type="journal article" date="2008" name="Nature">
        <title>The genome of the model beetle and pest Tribolium castaneum.</title>
        <authorList>
            <consortium name="Tribolium Genome Sequencing Consortium"/>
            <person name="Richards S."/>
            <person name="Gibbs R.A."/>
            <person name="Weinstock G.M."/>
            <person name="Brown S.J."/>
            <person name="Denell R."/>
            <person name="Beeman R.W."/>
            <person name="Gibbs R."/>
            <person name="Beeman R.W."/>
            <person name="Brown S.J."/>
            <person name="Bucher G."/>
            <person name="Friedrich M."/>
            <person name="Grimmelikhuijzen C.J."/>
            <person name="Klingler M."/>
            <person name="Lorenzen M."/>
            <person name="Richards S."/>
            <person name="Roth S."/>
            <person name="Schroder R."/>
            <person name="Tautz D."/>
            <person name="Zdobnov E.M."/>
            <person name="Muzny D."/>
            <person name="Gibbs R.A."/>
            <person name="Weinstock G.M."/>
            <person name="Attaway T."/>
            <person name="Bell S."/>
            <person name="Buhay C.J."/>
            <person name="Chandrabose M.N."/>
            <person name="Chavez D."/>
            <person name="Clerk-Blankenburg K.P."/>
            <person name="Cree A."/>
            <person name="Dao M."/>
            <person name="Davis C."/>
            <person name="Chacko J."/>
            <person name="Dinh H."/>
            <person name="Dugan-Rocha S."/>
            <person name="Fowler G."/>
            <person name="Garner T.T."/>
            <person name="Garnes J."/>
            <person name="Gnirke A."/>
            <person name="Hawes A."/>
            <person name="Hernandez J."/>
            <person name="Hines S."/>
            <person name="Holder M."/>
            <person name="Hume J."/>
            <person name="Jhangiani S.N."/>
            <person name="Joshi V."/>
            <person name="Khan Z.M."/>
            <person name="Jackson L."/>
            <person name="Kovar C."/>
            <person name="Kowis A."/>
            <person name="Lee S."/>
            <person name="Lewis L.R."/>
            <person name="Margolis J."/>
            <person name="Morgan M."/>
            <person name="Nazareth L.V."/>
            <person name="Nguyen N."/>
            <person name="Okwuonu G."/>
            <person name="Parker D."/>
            <person name="Richards S."/>
            <person name="Ruiz S.J."/>
            <person name="Santibanez J."/>
            <person name="Savard J."/>
            <person name="Scherer S.E."/>
            <person name="Schneider B."/>
            <person name="Sodergren E."/>
            <person name="Tautz D."/>
            <person name="Vattahil S."/>
            <person name="Villasana D."/>
            <person name="White C.S."/>
            <person name="Wright R."/>
            <person name="Park Y."/>
            <person name="Beeman R.W."/>
            <person name="Lord J."/>
            <person name="Oppert B."/>
            <person name="Lorenzen M."/>
            <person name="Brown S."/>
            <person name="Wang L."/>
            <person name="Savard J."/>
            <person name="Tautz D."/>
            <person name="Richards S."/>
            <person name="Weinstock G."/>
            <person name="Gibbs R.A."/>
            <person name="Liu Y."/>
            <person name="Worley K."/>
            <person name="Weinstock G."/>
            <person name="Elsik C.G."/>
            <person name="Reese J.T."/>
            <person name="Elhaik E."/>
            <person name="Landan G."/>
            <person name="Graur D."/>
            <person name="Arensburger P."/>
            <person name="Atkinson P."/>
            <person name="Beeman R.W."/>
            <person name="Beidler J."/>
            <person name="Brown S.J."/>
            <person name="Demuth J.P."/>
            <person name="Drury D.W."/>
            <person name="Du Y.Z."/>
            <person name="Fujiwara H."/>
            <person name="Lorenzen M."/>
            <person name="Maselli V."/>
            <person name="Osanai M."/>
            <person name="Park Y."/>
            <person name="Robertson H.M."/>
            <person name="Tu Z."/>
            <person name="Wang J.J."/>
            <person name="Wang S."/>
            <person name="Richards S."/>
            <person name="Song H."/>
            <person name="Zhang L."/>
            <person name="Sodergren E."/>
            <person name="Werner D."/>
            <person name="Stanke M."/>
            <person name="Morgenstern B."/>
            <person name="Solovyev V."/>
            <person name="Kosarev P."/>
            <person name="Brown G."/>
            <person name="Chen H.C."/>
            <person name="Ermolaeva O."/>
            <person name="Hlavina W."/>
            <person name="Kapustin Y."/>
            <person name="Kiryutin B."/>
            <person name="Kitts P."/>
            <person name="Maglott D."/>
            <person name="Pruitt K."/>
            <person name="Sapojnikov V."/>
            <person name="Souvorov A."/>
            <person name="Mackey A.J."/>
            <person name="Waterhouse R.M."/>
            <person name="Wyder S."/>
            <person name="Zdobnov E.M."/>
            <person name="Zdobnov E.M."/>
            <person name="Wyder S."/>
            <person name="Kriventseva E.V."/>
            <person name="Kadowaki T."/>
            <person name="Bork P."/>
            <person name="Aranda M."/>
            <person name="Bao R."/>
            <person name="Beermann A."/>
            <person name="Berns N."/>
            <person name="Bolognesi R."/>
            <person name="Bonneton F."/>
            <person name="Bopp D."/>
            <person name="Brown S.J."/>
            <person name="Bucher G."/>
            <person name="Butts T."/>
            <person name="Chaumot A."/>
            <person name="Denell R.E."/>
            <person name="Ferrier D.E."/>
            <person name="Friedrich M."/>
            <person name="Gordon C.M."/>
            <person name="Jindra M."/>
            <person name="Klingler M."/>
            <person name="Lan Q."/>
            <person name="Lattorff H.M."/>
            <person name="Laudet V."/>
            <person name="von Levetsow C."/>
            <person name="Liu Z."/>
            <person name="Lutz R."/>
            <person name="Lynch J.A."/>
            <person name="da Fonseca R.N."/>
            <person name="Posnien N."/>
            <person name="Reuter R."/>
            <person name="Roth S."/>
            <person name="Savard J."/>
            <person name="Schinko J.B."/>
            <person name="Schmitt C."/>
            <person name="Schoppmeier M."/>
            <person name="Schroder R."/>
            <person name="Shippy T.D."/>
            <person name="Simonnet F."/>
            <person name="Marques-Souza H."/>
            <person name="Tautz D."/>
            <person name="Tomoyasu Y."/>
            <person name="Trauner J."/>
            <person name="Van der Zee M."/>
            <person name="Vervoort M."/>
            <person name="Wittkopp N."/>
            <person name="Wimmer E.A."/>
            <person name="Yang X."/>
            <person name="Jones A.K."/>
            <person name="Sattelle D.B."/>
            <person name="Ebert P.R."/>
            <person name="Nelson D."/>
            <person name="Scott J.G."/>
            <person name="Beeman R.W."/>
            <person name="Muthukrishnan S."/>
            <person name="Kramer K.J."/>
            <person name="Arakane Y."/>
            <person name="Beeman R.W."/>
            <person name="Zhu Q."/>
            <person name="Hogenkamp D."/>
            <person name="Dixit R."/>
            <person name="Oppert B."/>
            <person name="Jiang H."/>
            <person name="Zou Z."/>
            <person name="Marshall J."/>
            <person name="Elpidina E."/>
            <person name="Vinokurov K."/>
            <person name="Oppert C."/>
            <person name="Zou Z."/>
            <person name="Evans J."/>
            <person name="Lu Z."/>
            <person name="Zhao P."/>
            <person name="Sumathipala N."/>
            <person name="Altincicek B."/>
            <person name="Vilcinskas A."/>
            <person name="Williams M."/>
            <person name="Hultmark D."/>
            <person name="Hetru C."/>
            <person name="Jiang H."/>
            <person name="Grimmelikhuijzen C.J."/>
            <person name="Hauser F."/>
            <person name="Cazzamali G."/>
            <person name="Williamson M."/>
            <person name="Park Y."/>
            <person name="Li B."/>
            <person name="Tanaka Y."/>
            <person name="Predel R."/>
            <person name="Neupert S."/>
            <person name="Schachtner J."/>
            <person name="Verleyen P."/>
            <person name="Raible F."/>
            <person name="Bork P."/>
            <person name="Friedrich M."/>
            <person name="Walden K.K."/>
            <person name="Robertson H.M."/>
            <person name="Angeli S."/>
            <person name="Foret S."/>
            <person name="Bucher G."/>
            <person name="Schuetz S."/>
            <person name="Maleszka R."/>
            <person name="Wimmer E.A."/>
            <person name="Beeman R.W."/>
            <person name="Lorenzen M."/>
            <person name="Tomoyasu Y."/>
            <person name="Miller S.C."/>
            <person name="Grossmann D."/>
            <person name="Bucher G."/>
        </authorList>
    </citation>
    <scope>NUCLEOTIDE SEQUENCE [LARGE SCALE GENOMIC DNA]</scope>
    <source>
        <strain evidence="5 6">Georgia GA2</strain>
    </source>
</reference>
<proteinExistence type="predicted"/>
<keyword evidence="1" id="KW-0433">Leucine-rich repeat</keyword>
<dbReference type="eggNOG" id="KOG0619">
    <property type="taxonomic scope" value="Eukaryota"/>
</dbReference>
<dbReference type="Proteomes" id="UP000007266">
    <property type="component" value="Linkage group 1"/>
</dbReference>
<dbReference type="InterPro" id="IPR001611">
    <property type="entry name" value="Leu-rich_rpt"/>
</dbReference>
<dbReference type="InterPro" id="IPR032675">
    <property type="entry name" value="LRR_dom_sf"/>
</dbReference>
<dbReference type="InParanoid" id="D6W7D5"/>
<dbReference type="InterPro" id="IPR050328">
    <property type="entry name" value="Dev_Immune_Receptor"/>
</dbReference>
<evidence type="ECO:0000313" key="6">
    <source>
        <dbReference type="Proteomes" id="UP000007266"/>
    </source>
</evidence>
<evidence type="ECO:0000256" key="1">
    <source>
        <dbReference type="ARBA" id="ARBA00022614"/>
    </source>
</evidence>
<dbReference type="PROSITE" id="PS51450">
    <property type="entry name" value="LRR"/>
    <property type="match status" value="3"/>
</dbReference>
<feature type="chain" id="PRO_5007310565" evidence="4">
    <location>
        <begin position="20"/>
        <end position="322"/>
    </location>
</feature>
<reference evidence="5 6" key="2">
    <citation type="journal article" date="2010" name="Nucleic Acids Res.">
        <title>BeetleBase in 2010: revisions to provide comprehensive genomic information for Tribolium castaneum.</title>
        <authorList>
            <person name="Kim H.S."/>
            <person name="Murphy T."/>
            <person name="Xia J."/>
            <person name="Caragea D."/>
            <person name="Park Y."/>
            <person name="Beeman R.W."/>
            <person name="Lorenzen M.D."/>
            <person name="Butcher S."/>
            <person name="Manak J.R."/>
            <person name="Brown S.J."/>
        </authorList>
    </citation>
    <scope>GENOME REANNOTATION</scope>
    <source>
        <strain evidence="5 6">Georgia GA2</strain>
    </source>
</reference>
<dbReference type="OrthoDB" id="676979at2759"/>
<keyword evidence="3" id="KW-0677">Repeat</keyword>